<gene>
    <name evidence="2" type="ORF">CWR43_14605</name>
    <name evidence="3" type="ORF">N2599_22515</name>
</gene>
<dbReference type="RefSeq" id="WP_027512706.1">
    <property type="nucleotide sequence ID" value="NZ_CP104144.1"/>
</dbReference>
<keyword evidence="1" id="KW-0732">Signal</keyword>
<evidence type="ECO:0000313" key="4">
    <source>
        <dbReference type="Proteomes" id="UP000232164"/>
    </source>
</evidence>
<organism evidence="2 4">
    <name type="scientific">Rhizobium sullae</name>
    <name type="common">Rhizobium hedysari</name>
    <dbReference type="NCBI Taxonomy" id="50338"/>
    <lineage>
        <taxon>Bacteria</taxon>
        <taxon>Pseudomonadati</taxon>
        <taxon>Pseudomonadota</taxon>
        <taxon>Alphaproteobacteria</taxon>
        <taxon>Hyphomicrobiales</taxon>
        <taxon>Rhizobiaceae</taxon>
        <taxon>Rhizobium/Agrobacterium group</taxon>
        <taxon>Rhizobium</taxon>
    </lineage>
</organism>
<feature type="signal peptide" evidence="1">
    <location>
        <begin position="1"/>
        <end position="21"/>
    </location>
</feature>
<dbReference type="Proteomes" id="UP000232164">
    <property type="component" value="Unassembled WGS sequence"/>
</dbReference>
<sequence>MVRSRTILQAAILCVASTAGAEDSNTSFDFFRRHCLSSGPDFDRTVRAAQAHGWTPLGDEVVIGLAPVDDPESIEGWAAQGNGIGQPLFVGVAKNNLGGKSVQACTVATSGVDSRGFERQLFDVFDAEAIDENRSPTHVHKLYSVIVKGRNELVTLTVPAAPDGRDQLMASSIAETQWEN</sequence>
<accession>A0A2N0D989</accession>
<dbReference type="EMBL" id="PIQN01000009">
    <property type="protein sequence ID" value="PKA42680.1"/>
    <property type="molecule type" value="Genomic_DNA"/>
</dbReference>
<proteinExistence type="predicted"/>
<protein>
    <submittedName>
        <fullName evidence="2">Uncharacterized protein</fullName>
    </submittedName>
</protein>
<evidence type="ECO:0000313" key="5">
    <source>
        <dbReference type="Proteomes" id="UP001060123"/>
    </source>
</evidence>
<evidence type="ECO:0000256" key="1">
    <source>
        <dbReference type="SAM" id="SignalP"/>
    </source>
</evidence>
<dbReference type="EMBL" id="CP104144">
    <property type="protein sequence ID" value="UWU18065.1"/>
    <property type="molecule type" value="Genomic_DNA"/>
</dbReference>
<reference evidence="3" key="3">
    <citation type="submission" date="2022-09" db="EMBL/GenBank/DDBJ databases">
        <title>Australian commercial rhizobial inoculants.</title>
        <authorList>
            <person name="Kohlmeier M.G."/>
            <person name="O'Hara G.W."/>
            <person name="Colombi E."/>
            <person name="Ramsay J.P."/>
            <person name="Terpolilli J."/>
        </authorList>
    </citation>
    <scope>NUCLEOTIDE SEQUENCE</scope>
    <source>
        <strain evidence="3">WSM1592</strain>
        <plasmid evidence="3">pWSM1592_1</plasmid>
    </source>
</reference>
<dbReference type="AlphaFoldDB" id="A0A2N0D989"/>
<reference evidence="2 4" key="2">
    <citation type="submission" date="2017-12" db="EMBL/GenBank/DDBJ databases">
        <title>Genome sequence of Rhizobium sullae HCNT1 isolated from Sulla coronaria nodules and featuring peculiar denitrification phenotypes.</title>
        <authorList>
            <person name="De Diego-Diaz B."/>
            <person name="Treu L."/>
            <person name="Campanaro S."/>
            <person name="Da Silva Duarte V."/>
            <person name="Basaglia M."/>
            <person name="Favaro L."/>
            <person name="Casella S."/>
            <person name="Squartini A."/>
        </authorList>
    </citation>
    <scope>NUCLEOTIDE SEQUENCE [LARGE SCALE GENOMIC DNA]</scope>
    <source>
        <strain evidence="2 4">HCNT1</strain>
    </source>
</reference>
<dbReference type="Proteomes" id="UP001060123">
    <property type="component" value="Plasmid pWSM1592_1"/>
</dbReference>
<keyword evidence="3" id="KW-0614">Plasmid</keyword>
<evidence type="ECO:0000313" key="3">
    <source>
        <dbReference type="EMBL" id="UWU18065.1"/>
    </source>
</evidence>
<evidence type="ECO:0000313" key="2">
    <source>
        <dbReference type="EMBL" id="PKA42680.1"/>
    </source>
</evidence>
<feature type="chain" id="PRO_5014793326" evidence="1">
    <location>
        <begin position="22"/>
        <end position="180"/>
    </location>
</feature>
<reference evidence="2 4" key="1">
    <citation type="submission" date="2017-11" db="EMBL/GenBank/DDBJ databases">
        <authorList>
            <person name="Han C.G."/>
        </authorList>
    </citation>
    <scope>NUCLEOTIDE SEQUENCE [LARGE SCALE GENOMIC DNA]</scope>
    <source>
        <strain evidence="2 4">HCNT1</strain>
    </source>
</reference>
<name>A0A2N0D989_RHISU</name>
<geneLocation type="plasmid" evidence="3 5">
    <name>pWSM1592_1</name>
</geneLocation>
<keyword evidence="5" id="KW-1185">Reference proteome</keyword>